<dbReference type="SUPFAM" id="SSF141571">
    <property type="entry name" value="Pentapeptide repeat-like"/>
    <property type="match status" value="1"/>
</dbReference>
<name>A0A1V4AY39_9BACT</name>
<dbReference type="Pfam" id="PF00805">
    <property type="entry name" value="Pentapeptide"/>
    <property type="match status" value="1"/>
</dbReference>
<protein>
    <recommendedName>
        <fullName evidence="4">Pentapeptide repeat-containing protein</fullName>
    </recommendedName>
</protein>
<evidence type="ECO:0000313" key="2">
    <source>
        <dbReference type="EMBL" id="OOP58046.1"/>
    </source>
</evidence>
<dbReference type="InterPro" id="IPR001646">
    <property type="entry name" value="5peptide_repeat"/>
</dbReference>
<organism evidence="2 3">
    <name type="scientific">Candidatus Brocadia carolinensis</name>
    <dbReference type="NCBI Taxonomy" id="1004156"/>
    <lineage>
        <taxon>Bacteria</taxon>
        <taxon>Pseudomonadati</taxon>
        <taxon>Planctomycetota</taxon>
        <taxon>Candidatus Brocadiia</taxon>
        <taxon>Candidatus Brocadiales</taxon>
        <taxon>Candidatus Brocadiaceae</taxon>
        <taxon>Candidatus Brocadia</taxon>
    </lineage>
</organism>
<dbReference type="PANTHER" id="PTHR47485:SF1">
    <property type="entry name" value="THYLAKOID LUMENAL 17.4 KDA PROTEIN, CHLOROPLASTIC"/>
    <property type="match status" value="1"/>
</dbReference>
<evidence type="ECO:0000256" key="1">
    <source>
        <dbReference type="ARBA" id="ARBA00022737"/>
    </source>
</evidence>
<accession>A0A1V4AY39</accession>
<dbReference type="EMBL" id="AYTS01000001">
    <property type="protein sequence ID" value="OOP58046.1"/>
    <property type="molecule type" value="Genomic_DNA"/>
</dbReference>
<gene>
    <name evidence="2" type="ORF">AYP45_00070</name>
</gene>
<sequence>MPEINHDLFIKPGFNLQKEDKNLRTVANLPKEQLRARWNTQTGKFILSKWKANGFDRKVLDELVGKYYDHTDIRGISLVGENLNKVDLSKIDLCGSNLLNTNFNEANLIDSWISESNIRDAKFNWAKMDNALLDNVEFNNRTSFVGVNLNAINFTLAALLQDLAVG</sequence>
<dbReference type="PANTHER" id="PTHR47485">
    <property type="entry name" value="THYLAKOID LUMENAL 17.4 KDA PROTEIN, CHLOROPLASTIC"/>
    <property type="match status" value="1"/>
</dbReference>
<dbReference type="Proteomes" id="UP000189681">
    <property type="component" value="Unassembled WGS sequence"/>
</dbReference>
<dbReference type="AlphaFoldDB" id="A0A1V4AY39"/>
<proteinExistence type="predicted"/>
<evidence type="ECO:0008006" key="4">
    <source>
        <dbReference type="Google" id="ProtNLM"/>
    </source>
</evidence>
<keyword evidence="1" id="KW-0677">Repeat</keyword>
<reference evidence="2 3" key="1">
    <citation type="journal article" date="2017" name="Water Res.">
        <title>Discovery and metagenomic analysis of an anammox bacterial enrichment related to Candidatus "Brocadia caroliniensis" in a full-scale glycerol-fed nitritation-denitritation separate centrate treatment process.</title>
        <authorList>
            <person name="Park H."/>
            <person name="Brotto A.C."/>
            <person name="van Loosdrecht M.C."/>
            <person name="Chandran K."/>
        </authorList>
    </citation>
    <scope>NUCLEOTIDE SEQUENCE [LARGE SCALE GENOMIC DNA]</scope>
    <source>
        <strain evidence="2">26THWARD</strain>
    </source>
</reference>
<evidence type="ECO:0000313" key="3">
    <source>
        <dbReference type="Proteomes" id="UP000189681"/>
    </source>
</evidence>
<dbReference type="STRING" id="1004156.AYP45_00070"/>
<comment type="caution">
    <text evidence="2">The sequence shown here is derived from an EMBL/GenBank/DDBJ whole genome shotgun (WGS) entry which is preliminary data.</text>
</comment>
<dbReference type="Gene3D" id="2.160.20.80">
    <property type="entry name" value="E3 ubiquitin-protein ligase SopA"/>
    <property type="match status" value="1"/>
</dbReference>